<evidence type="ECO:0000256" key="1">
    <source>
        <dbReference type="SAM" id="Coils"/>
    </source>
</evidence>
<dbReference type="EMBL" id="BMAV01019947">
    <property type="protein sequence ID" value="GFY73254.1"/>
    <property type="molecule type" value="Genomic_DNA"/>
</dbReference>
<name>A0A8X6YKL0_9ARAC</name>
<evidence type="ECO:0000313" key="3">
    <source>
        <dbReference type="Proteomes" id="UP000886998"/>
    </source>
</evidence>
<accession>A0A8X6YKL0</accession>
<keyword evidence="3" id="KW-1185">Reference proteome</keyword>
<comment type="caution">
    <text evidence="2">The sequence shown here is derived from an EMBL/GenBank/DDBJ whole genome shotgun (WGS) entry which is preliminary data.</text>
</comment>
<feature type="coiled-coil region" evidence="1">
    <location>
        <begin position="94"/>
        <end position="165"/>
    </location>
</feature>
<dbReference type="Gene3D" id="1.20.120.20">
    <property type="entry name" value="Apolipoprotein"/>
    <property type="match status" value="1"/>
</dbReference>
<evidence type="ECO:0000313" key="2">
    <source>
        <dbReference type="EMBL" id="GFY73254.1"/>
    </source>
</evidence>
<gene>
    <name evidence="2" type="primary">AVEN_91872_1</name>
    <name evidence="2" type="ORF">TNIN_447031</name>
</gene>
<dbReference type="AlphaFoldDB" id="A0A8X6YKL0"/>
<sequence>MCERWVARMLSTAIHRLSWRPLINPPNSPVLDDASEEFVQSFLEGMENAPSLREHFHEFDEQFVDEIEIKVKKEIGARLREVLNKILERVKEGIEQGKVAKEEIFDKIKELREKLKVIKEDLGEKGHELLEKIKDRARDFLRNLLDKLKTNKRATDDQVEEALAELNIRDMLKKLKEHLKKTIDPELLKEKIEKIFGQGSELLDQLLQTLREKGKRKMLILIDLLLGDDDEDESKRSARGISDYWEKVKKLLQRPPDRPEGKVRQVRRVG</sequence>
<organism evidence="2 3">
    <name type="scientific">Trichonephila inaurata madagascariensis</name>
    <dbReference type="NCBI Taxonomy" id="2747483"/>
    <lineage>
        <taxon>Eukaryota</taxon>
        <taxon>Metazoa</taxon>
        <taxon>Ecdysozoa</taxon>
        <taxon>Arthropoda</taxon>
        <taxon>Chelicerata</taxon>
        <taxon>Arachnida</taxon>
        <taxon>Araneae</taxon>
        <taxon>Araneomorphae</taxon>
        <taxon>Entelegynae</taxon>
        <taxon>Araneoidea</taxon>
        <taxon>Nephilidae</taxon>
        <taxon>Trichonephila</taxon>
        <taxon>Trichonephila inaurata</taxon>
    </lineage>
</organism>
<proteinExistence type="predicted"/>
<keyword evidence="1" id="KW-0175">Coiled coil</keyword>
<reference evidence="2" key="1">
    <citation type="submission" date="2020-08" db="EMBL/GenBank/DDBJ databases">
        <title>Multicomponent nature underlies the extraordinary mechanical properties of spider dragline silk.</title>
        <authorList>
            <person name="Kono N."/>
            <person name="Nakamura H."/>
            <person name="Mori M."/>
            <person name="Yoshida Y."/>
            <person name="Ohtoshi R."/>
            <person name="Malay A.D."/>
            <person name="Moran D.A.P."/>
            <person name="Tomita M."/>
            <person name="Numata K."/>
            <person name="Arakawa K."/>
        </authorList>
    </citation>
    <scope>NUCLEOTIDE SEQUENCE</scope>
</reference>
<protein>
    <recommendedName>
        <fullName evidence="4">CARD domain-containing protein</fullName>
    </recommendedName>
</protein>
<dbReference type="OrthoDB" id="6429030at2759"/>
<dbReference type="Proteomes" id="UP000886998">
    <property type="component" value="Unassembled WGS sequence"/>
</dbReference>
<evidence type="ECO:0008006" key="4">
    <source>
        <dbReference type="Google" id="ProtNLM"/>
    </source>
</evidence>